<keyword evidence="5" id="KW-0234">DNA repair</keyword>
<dbReference type="EC" id="3.2.2.21" evidence="3"/>
<dbReference type="GO" id="GO:0008725">
    <property type="term" value="F:DNA-3-methyladenine glycosylase activity"/>
    <property type="evidence" value="ECO:0007669"/>
    <property type="project" value="TreeGrafter"/>
</dbReference>
<accession>A0A1I1ZGX2</accession>
<dbReference type="InterPro" id="IPR011257">
    <property type="entry name" value="DNA_glycosylase"/>
</dbReference>
<dbReference type="CDD" id="cd00056">
    <property type="entry name" value="ENDO3c"/>
    <property type="match status" value="1"/>
</dbReference>
<dbReference type="FunFam" id="1.10.340.30:FF:000004">
    <property type="entry name" value="DNA-3-methyladenine glycosylase II"/>
    <property type="match status" value="1"/>
</dbReference>
<gene>
    <name evidence="7" type="ORF">SAMN05192532_101219</name>
</gene>
<keyword evidence="4" id="KW-0227">DNA damage</keyword>
<evidence type="ECO:0000313" key="8">
    <source>
        <dbReference type="Proteomes" id="UP000199516"/>
    </source>
</evidence>
<comment type="similarity">
    <text evidence="2">Belongs to the alkylbase DNA glycosidase AlkA family.</text>
</comment>
<evidence type="ECO:0000313" key="7">
    <source>
        <dbReference type="EMBL" id="SFE30578.1"/>
    </source>
</evidence>
<evidence type="ECO:0000256" key="4">
    <source>
        <dbReference type="ARBA" id="ARBA00022763"/>
    </source>
</evidence>
<sequence length="217" mass="25339">MRKLRLTADDDRVQVLCQNDEKLCSLIHVIGDYSIELQENYFETIIEKMIGQLLSVQAADAIRKRVRDLCPDMTPASLSLTQDRDLRAAGLSTSKISYIRDFIDKVNNGNLCLERLPHQSDEEVMRELMQVKGIGVWTAQMFLIFSLGRLNILPAADIGLQRGIRWLYQQKAENIDFEFIYKKWSPYCTIATLYMWELVNRKYEKQYSDMEELVKFP</sequence>
<protein>
    <recommendedName>
        <fullName evidence="3">DNA-3-methyladenine glycosylase II</fullName>
        <ecNumber evidence="3">3.2.2.21</ecNumber>
    </recommendedName>
</protein>
<dbReference type="InterPro" id="IPR051912">
    <property type="entry name" value="Alkylbase_DNA_Glycosylase/TA"/>
</dbReference>
<dbReference type="EMBL" id="FONT01000001">
    <property type="protein sequence ID" value="SFE30578.1"/>
    <property type="molecule type" value="Genomic_DNA"/>
</dbReference>
<dbReference type="GO" id="GO:0032993">
    <property type="term" value="C:protein-DNA complex"/>
    <property type="evidence" value="ECO:0007669"/>
    <property type="project" value="TreeGrafter"/>
</dbReference>
<dbReference type="PANTHER" id="PTHR43003">
    <property type="entry name" value="DNA-3-METHYLADENINE GLYCOSYLASE"/>
    <property type="match status" value="1"/>
</dbReference>
<dbReference type="Proteomes" id="UP000199516">
    <property type="component" value="Unassembled WGS sequence"/>
</dbReference>
<dbReference type="SUPFAM" id="SSF48150">
    <property type="entry name" value="DNA-glycosylase"/>
    <property type="match status" value="1"/>
</dbReference>
<dbReference type="InterPro" id="IPR003265">
    <property type="entry name" value="HhH-GPD_domain"/>
</dbReference>
<name>A0A1I1ZGX2_9BACI</name>
<evidence type="ECO:0000256" key="5">
    <source>
        <dbReference type="ARBA" id="ARBA00023204"/>
    </source>
</evidence>
<keyword evidence="8" id="KW-1185">Reference proteome</keyword>
<organism evidence="7 8">
    <name type="scientific">Alteribacillus iranensis</name>
    <dbReference type="NCBI Taxonomy" id="930128"/>
    <lineage>
        <taxon>Bacteria</taxon>
        <taxon>Bacillati</taxon>
        <taxon>Bacillota</taxon>
        <taxon>Bacilli</taxon>
        <taxon>Bacillales</taxon>
        <taxon>Bacillaceae</taxon>
        <taxon>Alteribacillus</taxon>
    </lineage>
</organism>
<dbReference type="Pfam" id="PF00730">
    <property type="entry name" value="HhH-GPD"/>
    <property type="match status" value="1"/>
</dbReference>
<dbReference type="RefSeq" id="WP_091656247.1">
    <property type="nucleotide sequence ID" value="NZ_FONT01000001.1"/>
</dbReference>
<evidence type="ECO:0000259" key="6">
    <source>
        <dbReference type="SMART" id="SM00478"/>
    </source>
</evidence>
<dbReference type="STRING" id="930128.SAMN05192532_101219"/>
<dbReference type="AlphaFoldDB" id="A0A1I1ZGX2"/>
<dbReference type="PANTHER" id="PTHR43003:SF5">
    <property type="entry name" value="DNA-3-METHYLADENINE GLYCOSYLASE"/>
    <property type="match status" value="1"/>
</dbReference>
<evidence type="ECO:0000256" key="3">
    <source>
        <dbReference type="ARBA" id="ARBA00012000"/>
    </source>
</evidence>
<dbReference type="SMART" id="SM00478">
    <property type="entry name" value="ENDO3c"/>
    <property type="match status" value="1"/>
</dbReference>
<dbReference type="GO" id="GO:0006307">
    <property type="term" value="P:DNA alkylation repair"/>
    <property type="evidence" value="ECO:0007669"/>
    <property type="project" value="TreeGrafter"/>
</dbReference>
<dbReference type="GO" id="GO:0043916">
    <property type="term" value="F:DNA-7-methylguanine glycosylase activity"/>
    <property type="evidence" value="ECO:0007669"/>
    <property type="project" value="TreeGrafter"/>
</dbReference>
<reference evidence="7 8" key="1">
    <citation type="submission" date="2016-10" db="EMBL/GenBank/DDBJ databases">
        <authorList>
            <person name="de Groot N.N."/>
        </authorList>
    </citation>
    <scope>NUCLEOTIDE SEQUENCE [LARGE SCALE GENOMIC DNA]</scope>
    <source>
        <strain evidence="7 8">DSM 23995</strain>
    </source>
</reference>
<dbReference type="Gene3D" id="1.10.1670.40">
    <property type="match status" value="1"/>
</dbReference>
<dbReference type="OrthoDB" id="9785929at2"/>
<feature type="domain" description="HhH-GPD" evidence="6">
    <location>
        <begin position="50"/>
        <end position="203"/>
    </location>
</feature>
<evidence type="ECO:0000256" key="2">
    <source>
        <dbReference type="ARBA" id="ARBA00010817"/>
    </source>
</evidence>
<dbReference type="GO" id="GO:0005737">
    <property type="term" value="C:cytoplasm"/>
    <property type="evidence" value="ECO:0007669"/>
    <property type="project" value="TreeGrafter"/>
</dbReference>
<comment type="catalytic activity">
    <reaction evidence="1">
        <text>Hydrolysis of alkylated DNA, releasing 3-methyladenine, 3-methylguanine, 7-methylguanine and 7-methyladenine.</text>
        <dbReference type="EC" id="3.2.2.21"/>
    </reaction>
</comment>
<dbReference type="GO" id="GO:0006285">
    <property type="term" value="P:base-excision repair, AP site formation"/>
    <property type="evidence" value="ECO:0007669"/>
    <property type="project" value="TreeGrafter"/>
</dbReference>
<proteinExistence type="inferred from homology"/>
<evidence type="ECO:0000256" key="1">
    <source>
        <dbReference type="ARBA" id="ARBA00000086"/>
    </source>
</evidence>
<dbReference type="Gene3D" id="1.10.340.30">
    <property type="entry name" value="Hypothetical protein, domain 2"/>
    <property type="match status" value="1"/>
</dbReference>
<dbReference type="GO" id="GO:0032131">
    <property type="term" value="F:alkylated DNA binding"/>
    <property type="evidence" value="ECO:0007669"/>
    <property type="project" value="TreeGrafter"/>
</dbReference>